<evidence type="ECO:0000256" key="9">
    <source>
        <dbReference type="ARBA" id="ARBA00049605"/>
    </source>
</evidence>
<protein>
    <recommendedName>
        <fullName evidence="2">Integrase</fullName>
    </recommendedName>
</protein>
<evidence type="ECO:0000256" key="7">
    <source>
        <dbReference type="ARBA" id="ARBA00023195"/>
    </source>
</evidence>
<name>A0A6J5M2V4_9CAUD</name>
<evidence type="ECO:0000256" key="1">
    <source>
        <dbReference type="ARBA" id="ARBA00008857"/>
    </source>
</evidence>
<dbReference type="GO" id="GO:0003677">
    <property type="term" value="F:DNA binding"/>
    <property type="evidence" value="ECO:0007669"/>
    <property type="project" value="UniProtKB-KW"/>
</dbReference>
<comment type="similarity">
    <text evidence="1">Belongs to the 'phage' integrase family.</text>
</comment>
<evidence type="ECO:0000256" key="3">
    <source>
        <dbReference type="ARBA" id="ARBA00022679"/>
    </source>
</evidence>
<dbReference type="Gene3D" id="3.30.160.390">
    <property type="entry name" value="Integrase, DNA-binding domain"/>
    <property type="match status" value="1"/>
</dbReference>
<dbReference type="PROSITE" id="PS51898">
    <property type="entry name" value="TYR_RECOMBINASE"/>
    <property type="match status" value="1"/>
</dbReference>
<dbReference type="GO" id="GO:0016740">
    <property type="term" value="F:transferase activity"/>
    <property type="evidence" value="ECO:0007669"/>
    <property type="project" value="UniProtKB-KW"/>
</dbReference>
<comment type="function">
    <text evidence="9">Integrase is necessary for integration of the phage into the host genome by site-specific recombination. In conjunction with excisionase, integrase is also necessary for excision of the prophage from the host genome.</text>
</comment>
<dbReference type="InterPro" id="IPR053876">
    <property type="entry name" value="Phage_int_M"/>
</dbReference>
<dbReference type="GO" id="GO:0015074">
    <property type="term" value="P:DNA integration"/>
    <property type="evidence" value="ECO:0007669"/>
    <property type="project" value="UniProtKB-KW"/>
</dbReference>
<dbReference type="PANTHER" id="PTHR30629">
    <property type="entry name" value="PROPHAGE INTEGRASE"/>
    <property type="match status" value="1"/>
</dbReference>
<sequence>MPLNDTKCKNAKPKDKTYRLFDSHGLYLEVSPRGGRYWRMKYRYLGKEQRLAHGVYPEMTLSEARELTMSARKLLHRGVNPAIAKKEHKAALHYQSANNFKAIALEWANKQAAVWKPSNYLKVTRRLENDVFPHIGALPIETITPPMLLRMAQIVEARGAHEMARSVLQYCGQVFRYGIATSRATSDPTRDLRGALQPYKKGHIPALSFRELPKFLEDLENSGMFEITYLATKLLMLTFVRTTELIGAKKAEIDLKNKMWEIPASRMKMERPHMVPLSRQAIVIIKRLLEYNTASEFLFPSPHGWRKHISNNTVLFAIYDMGYKGRMTGHGFRALAMSSIKQELGYRHEVVDRQLAHKEPNKIIAAYDRAEFLKDRTKMMQDWADLIDRCAKPKKRSS</sequence>
<dbReference type="InterPro" id="IPR011010">
    <property type="entry name" value="DNA_brk_join_enz"/>
</dbReference>
<reference evidence="11" key="1">
    <citation type="submission" date="2020-04" db="EMBL/GenBank/DDBJ databases">
        <authorList>
            <person name="Chiriac C."/>
            <person name="Salcher M."/>
            <person name="Ghai R."/>
            <person name="Kavagutti S V."/>
        </authorList>
    </citation>
    <scope>NUCLEOTIDE SEQUENCE</scope>
</reference>
<evidence type="ECO:0000259" key="10">
    <source>
        <dbReference type="PROSITE" id="PS51898"/>
    </source>
</evidence>
<keyword evidence="3" id="KW-0808">Transferase</keyword>
<organism evidence="11">
    <name type="scientific">uncultured Caudovirales phage</name>
    <dbReference type="NCBI Taxonomy" id="2100421"/>
    <lineage>
        <taxon>Viruses</taxon>
        <taxon>Duplodnaviria</taxon>
        <taxon>Heunggongvirae</taxon>
        <taxon>Uroviricota</taxon>
        <taxon>Caudoviricetes</taxon>
        <taxon>Peduoviridae</taxon>
        <taxon>Maltschvirus</taxon>
        <taxon>Maltschvirus maltsch</taxon>
    </lineage>
</organism>
<dbReference type="Gene3D" id="1.10.443.10">
    <property type="entry name" value="Intergrase catalytic core"/>
    <property type="match status" value="1"/>
</dbReference>
<evidence type="ECO:0000256" key="2">
    <source>
        <dbReference type="ARBA" id="ARBA00016082"/>
    </source>
</evidence>
<accession>A0A6J5M2V4</accession>
<keyword evidence="5" id="KW-0238">DNA-binding</keyword>
<dbReference type="GO" id="GO:0044826">
    <property type="term" value="P:viral genome integration into host DNA"/>
    <property type="evidence" value="ECO:0007669"/>
    <property type="project" value="UniProtKB-KW"/>
</dbReference>
<dbReference type="Gene3D" id="1.10.150.130">
    <property type="match status" value="1"/>
</dbReference>
<evidence type="ECO:0000256" key="6">
    <source>
        <dbReference type="ARBA" id="ARBA00023172"/>
    </source>
</evidence>
<dbReference type="GO" id="GO:0046718">
    <property type="term" value="P:symbiont entry into host cell"/>
    <property type="evidence" value="ECO:0007669"/>
    <property type="project" value="UniProtKB-KW"/>
</dbReference>
<keyword evidence="4" id="KW-0229">DNA integration</keyword>
<dbReference type="PANTHER" id="PTHR30629:SF2">
    <property type="entry name" value="PROPHAGE INTEGRASE INTS-RELATED"/>
    <property type="match status" value="1"/>
</dbReference>
<dbReference type="Pfam" id="PF00589">
    <property type="entry name" value="Phage_integrase"/>
    <property type="match status" value="1"/>
</dbReference>
<proteinExistence type="inferred from homology"/>
<evidence type="ECO:0000256" key="8">
    <source>
        <dbReference type="ARBA" id="ARBA00023296"/>
    </source>
</evidence>
<dbReference type="SUPFAM" id="SSF56349">
    <property type="entry name" value="DNA breaking-rejoining enzymes"/>
    <property type="match status" value="1"/>
</dbReference>
<dbReference type="InterPro" id="IPR010998">
    <property type="entry name" value="Integrase_recombinase_N"/>
</dbReference>
<evidence type="ECO:0000256" key="4">
    <source>
        <dbReference type="ARBA" id="ARBA00022908"/>
    </source>
</evidence>
<dbReference type="Pfam" id="PF13356">
    <property type="entry name" value="Arm-DNA-bind_3"/>
    <property type="match status" value="1"/>
</dbReference>
<dbReference type="EMBL" id="LR796386">
    <property type="protein sequence ID" value="CAB4141094.1"/>
    <property type="molecule type" value="Genomic_DNA"/>
</dbReference>
<keyword evidence="8" id="KW-1160">Virus entry into host cell</keyword>
<dbReference type="InterPro" id="IPR050808">
    <property type="entry name" value="Phage_Integrase"/>
</dbReference>
<dbReference type="InterPro" id="IPR025166">
    <property type="entry name" value="Integrase_DNA_bind_dom"/>
</dbReference>
<keyword evidence="6" id="KW-0233">DNA recombination</keyword>
<keyword evidence="7" id="KW-1179">Viral genome integration</keyword>
<gene>
    <name evidence="11" type="ORF">UFOVP413_41</name>
</gene>
<evidence type="ECO:0000256" key="5">
    <source>
        <dbReference type="ARBA" id="ARBA00023125"/>
    </source>
</evidence>
<dbReference type="CDD" id="cd00801">
    <property type="entry name" value="INT_P4_C"/>
    <property type="match status" value="1"/>
</dbReference>
<evidence type="ECO:0000313" key="11">
    <source>
        <dbReference type="EMBL" id="CAB4141094.1"/>
    </source>
</evidence>
<dbReference type="GO" id="GO:0006310">
    <property type="term" value="P:DNA recombination"/>
    <property type="evidence" value="ECO:0007669"/>
    <property type="project" value="UniProtKB-KW"/>
</dbReference>
<dbReference type="Pfam" id="PF22022">
    <property type="entry name" value="Phage_int_M"/>
    <property type="match status" value="1"/>
</dbReference>
<dbReference type="InterPro" id="IPR038488">
    <property type="entry name" value="Integrase_DNA-bd_sf"/>
</dbReference>
<dbReference type="GO" id="GO:0075713">
    <property type="term" value="P:establishment of integrated proviral latency"/>
    <property type="evidence" value="ECO:0007669"/>
    <property type="project" value="UniProtKB-KW"/>
</dbReference>
<dbReference type="InterPro" id="IPR013762">
    <property type="entry name" value="Integrase-like_cat_sf"/>
</dbReference>
<feature type="domain" description="Tyr recombinase" evidence="10">
    <location>
        <begin position="202"/>
        <end position="380"/>
    </location>
</feature>
<dbReference type="InterPro" id="IPR002104">
    <property type="entry name" value="Integrase_catalytic"/>
</dbReference>